<feature type="transmembrane region" description="Helical" evidence="6">
    <location>
        <begin position="352"/>
        <end position="370"/>
    </location>
</feature>
<dbReference type="GO" id="GO:0042910">
    <property type="term" value="F:xenobiotic transmembrane transporter activity"/>
    <property type="evidence" value="ECO:0007669"/>
    <property type="project" value="InterPro"/>
</dbReference>
<dbReference type="KEGG" id="halc:EY643_00135"/>
<feature type="transmembrane region" description="Helical" evidence="6">
    <location>
        <begin position="314"/>
        <end position="332"/>
    </location>
</feature>
<reference evidence="7 8" key="1">
    <citation type="submission" date="2019-02" db="EMBL/GenBank/DDBJ databases">
        <authorList>
            <person name="Li S.-H."/>
        </authorList>
    </citation>
    <scope>NUCLEOTIDE SEQUENCE [LARGE SCALE GENOMIC DNA]</scope>
    <source>
        <strain evidence="7 8">IMCC14385</strain>
    </source>
</reference>
<organism evidence="7 8">
    <name type="scientific">Halioglobus maricola</name>
    <dbReference type="NCBI Taxonomy" id="2601894"/>
    <lineage>
        <taxon>Bacteria</taxon>
        <taxon>Pseudomonadati</taxon>
        <taxon>Pseudomonadota</taxon>
        <taxon>Gammaproteobacteria</taxon>
        <taxon>Cellvibrionales</taxon>
        <taxon>Halieaceae</taxon>
        <taxon>Halioglobus</taxon>
    </lineage>
</organism>
<dbReference type="InterPro" id="IPR002528">
    <property type="entry name" value="MATE_fam"/>
</dbReference>
<dbReference type="PANTHER" id="PTHR42893">
    <property type="entry name" value="PROTEIN DETOXIFICATION 44, CHLOROPLASTIC-RELATED"/>
    <property type="match status" value="1"/>
</dbReference>
<evidence type="ECO:0000256" key="3">
    <source>
        <dbReference type="ARBA" id="ARBA00022692"/>
    </source>
</evidence>
<evidence type="ECO:0000256" key="5">
    <source>
        <dbReference type="ARBA" id="ARBA00023136"/>
    </source>
</evidence>
<feature type="transmembrane region" description="Helical" evidence="6">
    <location>
        <begin position="408"/>
        <end position="429"/>
    </location>
</feature>
<gene>
    <name evidence="7" type="ORF">EY643_00135</name>
</gene>
<keyword evidence="3 6" id="KW-0812">Transmembrane</keyword>
<feature type="transmembrane region" description="Helical" evidence="6">
    <location>
        <begin position="241"/>
        <end position="259"/>
    </location>
</feature>
<dbReference type="GO" id="GO:0015297">
    <property type="term" value="F:antiporter activity"/>
    <property type="evidence" value="ECO:0007669"/>
    <property type="project" value="InterPro"/>
</dbReference>
<evidence type="ECO:0000256" key="6">
    <source>
        <dbReference type="SAM" id="Phobius"/>
    </source>
</evidence>
<evidence type="ECO:0000313" key="8">
    <source>
        <dbReference type="Proteomes" id="UP000326287"/>
    </source>
</evidence>
<feature type="transmembrane region" description="Helical" evidence="6">
    <location>
        <begin position="271"/>
        <end position="291"/>
    </location>
</feature>
<dbReference type="AlphaFoldDB" id="A0A5P9NEP8"/>
<evidence type="ECO:0000313" key="7">
    <source>
        <dbReference type="EMBL" id="QFU74182.1"/>
    </source>
</evidence>
<dbReference type="Pfam" id="PF01554">
    <property type="entry name" value="MatE"/>
    <property type="match status" value="2"/>
</dbReference>
<dbReference type="RefSeq" id="WP_152660295.1">
    <property type="nucleotide sequence ID" value="NZ_CP036422.1"/>
</dbReference>
<accession>A0A5P9NEP8</accession>
<keyword evidence="8" id="KW-1185">Reference proteome</keyword>
<feature type="transmembrane region" description="Helical" evidence="6">
    <location>
        <begin position="86"/>
        <end position="107"/>
    </location>
</feature>
<dbReference type="Proteomes" id="UP000326287">
    <property type="component" value="Chromosome"/>
</dbReference>
<name>A0A5P9NEP8_9GAMM</name>
<evidence type="ECO:0000256" key="2">
    <source>
        <dbReference type="ARBA" id="ARBA00010199"/>
    </source>
</evidence>
<dbReference type="NCBIfam" id="TIGR00797">
    <property type="entry name" value="matE"/>
    <property type="match status" value="1"/>
</dbReference>
<feature type="transmembrane region" description="Helical" evidence="6">
    <location>
        <begin position="43"/>
        <end position="65"/>
    </location>
</feature>
<dbReference type="PANTHER" id="PTHR42893:SF46">
    <property type="entry name" value="PROTEIN DETOXIFICATION 44, CHLOROPLASTIC"/>
    <property type="match status" value="1"/>
</dbReference>
<dbReference type="GO" id="GO:0005886">
    <property type="term" value="C:plasma membrane"/>
    <property type="evidence" value="ECO:0007669"/>
    <property type="project" value="TreeGrafter"/>
</dbReference>
<comment type="subcellular location">
    <subcellularLocation>
        <location evidence="1">Membrane</location>
        <topology evidence="1">Multi-pass membrane protein</topology>
    </subcellularLocation>
</comment>
<feature type="transmembrane region" description="Helical" evidence="6">
    <location>
        <begin position="12"/>
        <end position="31"/>
    </location>
</feature>
<feature type="transmembrane region" description="Helical" evidence="6">
    <location>
        <begin position="189"/>
        <end position="210"/>
    </location>
</feature>
<comment type="similarity">
    <text evidence="2">Belongs to the multi antimicrobial extrusion (MATE) (TC 2.A.66.1) family.</text>
</comment>
<evidence type="ECO:0000256" key="4">
    <source>
        <dbReference type="ARBA" id="ARBA00022989"/>
    </source>
</evidence>
<dbReference type="OrthoDB" id="9789527at2"/>
<dbReference type="CDD" id="cd13136">
    <property type="entry name" value="MATE_DinF_like"/>
    <property type="match status" value="1"/>
</dbReference>
<dbReference type="InterPro" id="IPR044644">
    <property type="entry name" value="DinF-like"/>
</dbReference>
<feature type="transmembrane region" description="Helical" evidence="6">
    <location>
        <begin position="382"/>
        <end position="402"/>
    </location>
</feature>
<keyword evidence="5 6" id="KW-0472">Membrane</keyword>
<sequence>MTSHKALDRKIWGIAWPAILSNISIPLLGLVDSAILGHLDDSRYLGAVAVGAALLSFLYWGFSFLRMGTTGPVALAEGAGDHHSSFLVLFRSSVIALCIAALVLMLHQPLLDLGMLLMTPAPGLAPLTDSYTNIRIVSAPAVLLTYTVVGWCIGRQDTRWPLLIVVTTNLTNIALDFLFVIGMGLNSDGAAIATVIAEYLGCILALYTVWRQRSHMSWVRIADDMKIVSAYKLILQSNQYLFFRTVCLLFSFAFFTAVGENFGSDVLAANTLLIQLLLMGAYAMDGFAYAAEGLSGNRLGAGDQNGFYAVVKRCSFWTAVSAALVSIALLVLQGPLVNTLTSISSVKELMLLYYPWLVILPLLAAPSYLLDGVFIGSAQTRYMMTTMLLATLGVYLPLWYVTTGMGNHGLWLAFSAFNLFRGISLYLCYRKISAGHGWLPPGK</sequence>
<feature type="transmembrane region" description="Helical" evidence="6">
    <location>
        <begin position="160"/>
        <end position="183"/>
    </location>
</feature>
<feature type="transmembrane region" description="Helical" evidence="6">
    <location>
        <begin position="134"/>
        <end position="153"/>
    </location>
</feature>
<keyword evidence="4 6" id="KW-1133">Transmembrane helix</keyword>
<evidence type="ECO:0000256" key="1">
    <source>
        <dbReference type="ARBA" id="ARBA00004141"/>
    </source>
</evidence>
<dbReference type="EMBL" id="CP036422">
    <property type="protein sequence ID" value="QFU74182.1"/>
    <property type="molecule type" value="Genomic_DNA"/>
</dbReference>
<protein>
    <submittedName>
        <fullName evidence="7">MATE family efflux transporter</fullName>
    </submittedName>
</protein>
<proteinExistence type="inferred from homology"/>